<proteinExistence type="predicted"/>
<reference evidence="4 5" key="1">
    <citation type="submission" date="2016-10" db="EMBL/GenBank/DDBJ databases">
        <authorList>
            <person name="Varghese N."/>
            <person name="Submissions S."/>
        </authorList>
    </citation>
    <scope>NUCLEOTIDE SEQUENCE [LARGE SCALE GENOMIC DNA]</scope>
    <source>
        <strain evidence="4 5">DSM 16525</strain>
    </source>
</reference>
<sequence length="247" mass="26446">MKIGILGAGNIGTTLARRLAAARHEVKVANSRGPETIAAKALDTGARATTAEEAAKDVDVLILSMPQTAFAKVKPLVAALPNEAVVIDTSNYFPQRDGVNPALEAGEVESEWLQTLLGRPVVKAWNAIGTAPFAENDKPRGHPERSAIPIAGDRAEDREVAMALMDDTGFDGFDAGTLAESWRQQPGSPVYCTNLRRDQIAPALAAAERDRLPKRRDLSVAIFAERFGAGVNPDAETIIRISRALQM</sequence>
<evidence type="ECO:0000313" key="3">
    <source>
        <dbReference type="EMBL" id="GEN08325.1"/>
    </source>
</evidence>
<dbReference type="Proteomes" id="UP000321514">
    <property type="component" value="Unassembled WGS sequence"/>
</dbReference>
<accession>A0A511T2E7</accession>
<dbReference type="Proteomes" id="UP000183760">
    <property type="component" value="Unassembled WGS sequence"/>
</dbReference>
<dbReference type="GO" id="GO:0051287">
    <property type="term" value="F:NAD binding"/>
    <property type="evidence" value="ECO:0007669"/>
    <property type="project" value="InterPro"/>
</dbReference>
<dbReference type="EMBL" id="BJXR01000028">
    <property type="protein sequence ID" value="GEN08325.1"/>
    <property type="molecule type" value="Genomic_DNA"/>
</dbReference>
<dbReference type="GO" id="GO:0005886">
    <property type="term" value="C:plasma membrane"/>
    <property type="evidence" value="ECO:0007669"/>
    <property type="project" value="TreeGrafter"/>
</dbReference>
<keyword evidence="5" id="KW-1185">Reference proteome</keyword>
<gene>
    <name evidence="3" type="ORF">MFU01_33620</name>
    <name evidence="4" type="ORF">SAMN05443572_106249</name>
</gene>
<comment type="caution">
    <text evidence="3">The sequence shown here is derived from an EMBL/GenBank/DDBJ whole genome shotgun (WGS) entry which is preliminary data.</text>
</comment>
<evidence type="ECO:0000313" key="5">
    <source>
        <dbReference type="Proteomes" id="UP000183760"/>
    </source>
</evidence>
<protein>
    <submittedName>
        <fullName evidence="3">3-hydroxyisobutyrate dehydrogenase</fullName>
    </submittedName>
</protein>
<dbReference type="InterPro" id="IPR051267">
    <property type="entry name" value="STEAP_metalloreductase"/>
</dbReference>
<evidence type="ECO:0000256" key="1">
    <source>
        <dbReference type="ARBA" id="ARBA00023002"/>
    </source>
</evidence>
<dbReference type="Pfam" id="PF03807">
    <property type="entry name" value="F420_oxidored"/>
    <property type="match status" value="1"/>
</dbReference>
<dbReference type="AlphaFoldDB" id="A0A511T2E7"/>
<dbReference type="InterPro" id="IPR036291">
    <property type="entry name" value="NAD(P)-bd_dom_sf"/>
</dbReference>
<evidence type="ECO:0000313" key="6">
    <source>
        <dbReference type="Proteomes" id="UP000321514"/>
    </source>
</evidence>
<dbReference type="SMART" id="SM00859">
    <property type="entry name" value="Semialdhyde_dh"/>
    <property type="match status" value="1"/>
</dbReference>
<dbReference type="Gene3D" id="3.40.50.720">
    <property type="entry name" value="NAD(P)-binding Rossmann-like Domain"/>
    <property type="match status" value="1"/>
</dbReference>
<organism evidence="3 6">
    <name type="scientific">Myxococcus fulvus</name>
    <dbReference type="NCBI Taxonomy" id="33"/>
    <lineage>
        <taxon>Bacteria</taxon>
        <taxon>Pseudomonadati</taxon>
        <taxon>Myxococcota</taxon>
        <taxon>Myxococcia</taxon>
        <taxon>Myxococcales</taxon>
        <taxon>Cystobacterineae</taxon>
        <taxon>Myxococcaceae</taxon>
        <taxon>Myxococcus</taxon>
    </lineage>
</organism>
<keyword evidence="1" id="KW-0560">Oxidoreductase</keyword>
<dbReference type="PANTHER" id="PTHR14239:SF0">
    <property type="entry name" value="F420-DEPENDENT NADP REDUCTASE"/>
    <property type="match status" value="1"/>
</dbReference>
<evidence type="ECO:0000313" key="4">
    <source>
        <dbReference type="EMBL" id="SEU21255.1"/>
    </source>
</evidence>
<dbReference type="SUPFAM" id="SSF51735">
    <property type="entry name" value="NAD(P)-binding Rossmann-fold domains"/>
    <property type="match status" value="1"/>
</dbReference>
<dbReference type="GO" id="GO:0008823">
    <property type="term" value="F:cupric reductase (NADH) activity"/>
    <property type="evidence" value="ECO:0007669"/>
    <property type="project" value="TreeGrafter"/>
</dbReference>
<dbReference type="GO" id="GO:0052851">
    <property type="term" value="F:ferric-chelate reductase (NADPH) activity"/>
    <property type="evidence" value="ECO:0007669"/>
    <property type="project" value="TreeGrafter"/>
</dbReference>
<reference evidence="3 6" key="2">
    <citation type="submission" date="2019-07" db="EMBL/GenBank/DDBJ databases">
        <title>Whole genome shotgun sequence of Myxococcus fulvus NBRC 100333.</title>
        <authorList>
            <person name="Hosoyama A."/>
            <person name="Uohara A."/>
            <person name="Ohji S."/>
            <person name="Ichikawa N."/>
        </authorList>
    </citation>
    <scope>NUCLEOTIDE SEQUENCE [LARGE SCALE GENOMIC DNA]</scope>
    <source>
        <strain evidence="3 6">NBRC 100333</strain>
    </source>
</reference>
<dbReference type="GO" id="GO:0016620">
    <property type="term" value="F:oxidoreductase activity, acting on the aldehyde or oxo group of donors, NAD or NADP as acceptor"/>
    <property type="evidence" value="ECO:0007669"/>
    <property type="project" value="InterPro"/>
</dbReference>
<dbReference type="InterPro" id="IPR028939">
    <property type="entry name" value="P5C_Rdtase_cat_N"/>
</dbReference>
<dbReference type="GO" id="GO:0015677">
    <property type="term" value="P:copper ion import"/>
    <property type="evidence" value="ECO:0007669"/>
    <property type="project" value="TreeGrafter"/>
</dbReference>
<feature type="domain" description="Semialdehyde dehydrogenase NAD-binding" evidence="2">
    <location>
        <begin position="2"/>
        <end position="111"/>
    </location>
</feature>
<dbReference type="InterPro" id="IPR000534">
    <property type="entry name" value="Semialdehyde_DH_NAD-bd"/>
</dbReference>
<dbReference type="EMBL" id="FOIB01000006">
    <property type="protein sequence ID" value="SEU21255.1"/>
    <property type="molecule type" value="Genomic_DNA"/>
</dbReference>
<evidence type="ECO:0000259" key="2">
    <source>
        <dbReference type="SMART" id="SM00859"/>
    </source>
</evidence>
<dbReference type="PANTHER" id="PTHR14239">
    <property type="entry name" value="DUDULIN-RELATED"/>
    <property type="match status" value="1"/>
</dbReference>
<name>A0A511T2E7_MYXFU</name>